<name>A0AAN6N3D1_9PEZI</name>
<feature type="domain" description="Heterokaryon incompatibility" evidence="1">
    <location>
        <begin position="36"/>
        <end position="127"/>
    </location>
</feature>
<evidence type="ECO:0000313" key="2">
    <source>
        <dbReference type="EMBL" id="KAK3937468.1"/>
    </source>
</evidence>
<dbReference type="Proteomes" id="UP001303473">
    <property type="component" value="Unassembled WGS sequence"/>
</dbReference>
<dbReference type="AlphaFoldDB" id="A0AAN6N3D1"/>
<dbReference type="InterPro" id="IPR010730">
    <property type="entry name" value="HET"/>
</dbReference>
<keyword evidence="3" id="KW-1185">Reference proteome</keyword>
<dbReference type="PANTHER" id="PTHR10622">
    <property type="entry name" value="HET DOMAIN-CONTAINING PROTEIN"/>
    <property type="match status" value="1"/>
</dbReference>
<gene>
    <name evidence="2" type="ORF">QBC46DRAFT_416057</name>
</gene>
<reference evidence="3" key="1">
    <citation type="journal article" date="2023" name="Mol. Phylogenet. Evol.">
        <title>Genome-scale phylogeny and comparative genomics of the fungal order Sordariales.</title>
        <authorList>
            <person name="Hensen N."/>
            <person name="Bonometti L."/>
            <person name="Westerberg I."/>
            <person name="Brannstrom I.O."/>
            <person name="Guillou S."/>
            <person name="Cros-Aarteil S."/>
            <person name="Calhoun S."/>
            <person name="Haridas S."/>
            <person name="Kuo A."/>
            <person name="Mondo S."/>
            <person name="Pangilinan J."/>
            <person name="Riley R."/>
            <person name="LaButti K."/>
            <person name="Andreopoulos B."/>
            <person name="Lipzen A."/>
            <person name="Chen C."/>
            <person name="Yan M."/>
            <person name="Daum C."/>
            <person name="Ng V."/>
            <person name="Clum A."/>
            <person name="Steindorff A."/>
            <person name="Ohm R.A."/>
            <person name="Martin F."/>
            <person name="Silar P."/>
            <person name="Natvig D.O."/>
            <person name="Lalanne C."/>
            <person name="Gautier V."/>
            <person name="Ament-Velasquez S.L."/>
            <person name="Kruys A."/>
            <person name="Hutchinson M.I."/>
            <person name="Powell A.J."/>
            <person name="Barry K."/>
            <person name="Miller A.N."/>
            <person name="Grigoriev I.V."/>
            <person name="Debuchy R."/>
            <person name="Gladieux P."/>
            <person name="Hiltunen Thoren M."/>
            <person name="Johannesson H."/>
        </authorList>
    </citation>
    <scope>NUCLEOTIDE SEQUENCE [LARGE SCALE GENOMIC DNA]</scope>
    <source>
        <strain evidence="3">CBS 340.73</strain>
    </source>
</reference>
<dbReference type="EMBL" id="MU853853">
    <property type="protein sequence ID" value="KAK3937468.1"/>
    <property type="molecule type" value="Genomic_DNA"/>
</dbReference>
<proteinExistence type="predicted"/>
<evidence type="ECO:0000313" key="3">
    <source>
        <dbReference type="Proteomes" id="UP001303473"/>
    </source>
</evidence>
<accession>A0AAN6N3D1</accession>
<organism evidence="2 3">
    <name type="scientific">Diplogelasinospora grovesii</name>
    <dbReference type="NCBI Taxonomy" id="303347"/>
    <lineage>
        <taxon>Eukaryota</taxon>
        <taxon>Fungi</taxon>
        <taxon>Dikarya</taxon>
        <taxon>Ascomycota</taxon>
        <taxon>Pezizomycotina</taxon>
        <taxon>Sordariomycetes</taxon>
        <taxon>Sordariomycetidae</taxon>
        <taxon>Sordariales</taxon>
        <taxon>Diplogelasinosporaceae</taxon>
        <taxon>Diplogelasinospora</taxon>
    </lineage>
</organism>
<protein>
    <submittedName>
        <fullName evidence="2">Heterokaryon incompatibility protein-domain-containing protein</fullName>
    </submittedName>
</protein>
<dbReference type="Pfam" id="PF06985">
    <property type="entry name" value="HET"/>
    <property type="match status" value="1"/>
</dbReference>
<sequence>MRPLHTTNLTLSEFGGQTPPPLVVWWDEPEVTTPPYAILSHTWDGDEILFHEIANPTFDLSVKKPSSYAKITSCCAQARNDNLDWVWIDTCCIDKSSSAELSEAINSMYRWYHNAAVCYAFLSDVEPLSGWNRLDKASFFGTRWFRRGWTLQELLAPQHVRFFARDWTEIGTRFGLRKLISQRTRIRTEALLGQYLGGLSVGERMSWTWSRQTTRVEDQAYCLLGLFEINMPLLSDTSATSV</sequence>
<dbReference type="PANTHER" id="PTHR10622:SF10">
    <property type="entry name" value="HET DOMAIN-CONTAINING PROTEIN"/>
    <property type="match status" value="1"/>
</dbReference>
<comment type="caution">
    <text evidence="2">The sequence shown here is derived from an EMBL/GenBank/DDBJ whole genome shotgun (WGS) entry which is preliminary data.</text>
</comment>
<evidence type="ECO:0000259" key="1">
    <source>
        <dbReference type="Pfam" id="PF06985"/>
    </source>
</evidence>